<reference evidence="8" key="1">
    <citation type="journal article" date="2019" name="Int. J. Syst. Evol. Microbiol.">
        <title>The Global Catalogue of Microorganisms (GCM) 10K type strain sequencing project: providing services to taxonomists for standard genome sequencing and annotation.</title>
        <authorList>
            <consortium name="The Broad Institute Genomics Platform"/>
            <consortium name="The Broad Institute Genome Sequencing Center for Infectious Disease"/>
            <person name="Wu L."/>
            <person name="Ma J."/>
        </authorList>
    </citation>
    <scope>NUCLEOTIDE SEQUENCE [LARGE SCALE GENOMIC DNA]</scope>
    <source>
        <strain evidence="8">NBRC 102030</strain>
    </source>
</reference>
<comment type="function">
    <text evidence="6">Serine hydrolase involved in the detoxification of formaldehyde.</text>
</comment>
<proteinExistence type="inferred from homology"/>
<protein>
    <recommendedName>
        <fullName evidence="5 6">S-formylglutathione hydrolase</fullName>
        <ecNumber evidence="5 6">3.1.2.12</ecNumber>
    </recommendedName>
</protein>
<dbReference type="EMBL" id="BSUY01000001">
    <property type="protein sequence ID" value="GMA81907.1"/>
    <property type="molecule type" value="Genomic_DNA"/>
</dbReference>
<dbReference type="Gene3D" id="3.40.50.1820">
    <property type="entry name" value="alpha/beta hydrolase"/>
    <property type="match status" value="1"/>
</dbReference>
<dbReference type="PANTHER" id="PTHR10061:SF1">
    <property type="entry name" value="S-FORMYLGLUTATHIONE HYDROLASE YEIG"/>
    <property type="match status" value="1"/>
</dbReference>
<keyword evidence="3 6" id="KW-0378">Hydrolase</keyword>
<keyword evidence="2 6" id="KW-0719">Serine esterase</keyword>
<keyword evidence="8" id="KW-1185">Reference proteome</keyword>
<accession>A0ABQ6J2E8</accession>
<dbReference type="NCBIfam" id="TIGR02821">
    <property type="entry name" value="fghA_ester_D"/>
    <property type="match status" value="1"/>
</dbReference>
<evidence type="ECO:0000256" key="6">
    <source>
        <dbReference type="RuleBase" id="RU363068"/>
    </source>
</evidence>
<dbReference type="InterPro" id="IPR029058">
    <property type="entry name" value="AB_hydrolase_fold"/>
</dbReference>
<dbReference type="EC" id="3.1.2.12" evidence="5 6"/>
<evidence type="ECO:0000256" key="3">
    <source>
        <dbReference type="ARBA" id="ARBA00022801"/>
    </source>
</evidence>
<name>A0ABQ6J2E8_9GAMM</name>
<evidence type="ECO:0000313" key="7">
    <source>
        <dbReference type="EMBL" id="GMA81907.1"/>
    </source>
</evidence>
<comment type="caution">
    <text evidence="7">The sequence shown here is derived from an EMBL/GenBank/DDBJ whole genome shotgun (WGS) entry which is preliminary data.</text>
</comment>
<dbReference type="InterPro" id="IPR014186">
    <property type="entry name" value="S-formylglutathione_hydrol"/>
</dbReference>
<evidence type="ECO:0000313" key="8">
    <source>
        <dbReference type="Proteomes" id="UP001157046"/>
    </source>
</evidence>
<dbReference type="RefSeq" id="WP_220774544.1">
    <property type="nucleotide sequence ID" value="NZ_BPFC01000133.1"/>
</dbReference>
<evidence type="ECO:0000256" key="1">
    <source>
        <dbReference type="ARBA" id="ARBA00005622"/>
    </source>
</evidence>
<sequence length="285" mass="31880">MTIENISCNKSFGGWHKQYRHQSQSLNCEMRFAIYLPPEAVNKPVPVLYWLSGLTCTDENFMQKAGAQRMAAELGMAIVAPDTSPRGDDVPDATDKAYDLGLGAGFYLNATKAPWNHHYKMYDYIVHELPALIEAHFPVTTQRAISGHSMGGHGALVIGLSNPHRYSSISAFSPISNPSNAPWGIKAFSEYLGENREHWRQYDACELLKLAISEVPVLVDQGEADSFLDTQLMPQSLVDIAQAKGYPLDVRMQAGYDHSYYFIASFIEEHLKFHSLYFKPEIGVT</sequence>
<comment type="similarity">
    <text evidence="1 6">Belongs to the esterase D family.</text>
</comment>
<dbReference type="Pfam" id="PF00756">
    <property type="entry name" value="Esterase"/>
    <property type="match status" value="1"/>
</dbReference>
<dbReference type="Proteomes" id="UP001157046">
    <property type="component" value="Unassembled WGS sequence"/>
</dbReference>
<evidence type="ECO:0000256" key="4">
    <source>
        <dbReference type="ARBA" id="ARBA00047590"/>
    </source>
</evidence>
<dbReference type="SUPFAM" id="SSF53474">
    <property type="entry name" value="alpha/beta-Hydrolases"/>
    <property type="match status" value="1"/>
</dbReference>
<dbReference type="PANTHER" id="PTHR10061">
    <property type="entry name" value="S-FORMYLGLUTATHIONE HYDROLASE"/>
    <property type="match status" value="1"/>
</dbReference>
<gene>
    <name evidence="7" type="primary">frmB_1</name>
    <name evidence="7" type="ORF">GCM10025855_14400</name>
</gene>
<evidence type="ECO:0000256" key="5">
    <source>
        <dbReference type="NCBIfam" id="TIGR02821"/>
    </source>
</evidence>
<organism evidence="7 8">
    <name type="scientific">Shewanella glacialipiscicola</name>
    <dbReference type="NCBI Taxonomy" id="614069"/>
    <lineage>
        <taxon>Bacteria</taxon>
        <taxon>Pseudomonadati</taxon>
        <taxon>Pseudomonadota</taxon>
        <taxon>Gammaproteobacteria</taxon>
        <taxon>Alteromonadales</taxon>
        <taxon>Shewanellaceae</taxon>
        <taxon>Shewanella</taxon>
    </lineage>
</organism>
<comment type="catalytic activity">
    <reaction evidence="4 6">
        <text>S-formylglutathione + H2O = formate + glutathione + H(+)</text>
        <dbReference type="Rhea" id="RHEA:14961"/>
        <dbReference type="ChEBI" id="CHEBI:15377"/>
        <dbReference type="ChEBI" id="CHEBI:15378"/>
        <dbReference type="ChEBI" id="CHEBI:15740"/>
        <dbReference type="ChEBI" id="CHEBI:57688"/>
        <dbReference type="ChEBI" id="CHEBI:57925"/>
        <dbReference type="EC" id="3.1.2.12"/>
    </reaction>
</comment>
<dbReference type="InterPro" id="IPR000801">
    <property type="entry name" value="Esterase-like"/>
</dbReference>
<evidence type="ECO:0000256" key="2">
    <source>
        <dbReference type="ARBA" id="ARBA00022487"/>
    </source>
</evidence>
<dbReference type="GO" id="GO:0016787">
    <property type="term" value="F:hydrolase activity"/>
    <property type="evidence" value="ECO:0007669"/>
    <property type="project" value="UniProtKB-KW"/>
</dbReference>